<dbReference type="AlphaFoldDB" id="A0A2Z3GTS6"/>
<dbReference type="RefSeq" id="WP_010040281.1">
    <property type="nucleotide sequence ID" value="NZ_CP025958.1"/>
</dbReference>
<evidence type="ECO:0000256" key="1">
    <source>
        <dbReference type="SAM" id="MobiDB-lite"/>
    </source>
</evidence>
<feature type="compositionally biased region" description="Low complexity" evidence="1">
    <location>
        <begin position="76"/>
        <end position="94"/>
    </location>
</feature>
<name>A0A2Z3GTS6_9BACT</name>
<organism evidence="2 3">
    <name type="scientific">Gemmata obscuriglobus</name>
    <dbReference type="NCBI Taxonomy" id="114"/>
    <lineage>
        <taxon>Bacteria</taxon>
        <taxon>Pseudomonadati</taxon>
        <taxon>Planctomycetota</taxon>
        <taxon>Planctomycetia</taxon>
        <taxon>Gemmatales</taxon>
        <taxon>Gemmataceae</taxon>
        <taxon>Gemmata</taxon>
    </lineage>
</organism>
<dbReference type="OrthoDB" id="292308at2"/>
<reference evidence="2 3" key="1">
    <citation type="submission" date="2018-01" db="EMBL/GenBank/DDBJ databases">
        <title>G. obscuriglobus.</title>
        <authorList>
            <person name="Franke J."/>
            <person name="Blomberg W."/>
            <person name="Selmecki A."/>
        </authorList>
    </citation>
    <scope>NUCLEOTIDE SEQUENCE [LARGE SCALE GENOMIC DNA]</scope>
    <source>
        <strain evidence="2 3">DSM 5831</strain>
    </source>
</reference>
<sequence length="131" mass="13520">MRNLLALFGLVVIGFGGVGWYMGWYKLNVSKNTDGNLQITADVDTKKVSTDSSEIFKNVGAVIGNHVDKAAQDAKTAAPQTAPGATPGPVVAPTQTPNIKLPELPAVPGTAPALPPASNQGPIPLIPPKPM</sequence>
<evidence type="ECO:0000313" key="2">
    <source>
        <dbReference type="EMBL" id="AWM36668.1"/>
    </source>
</evidence>
<feature type="region of interest" description="Disordered" evidence="1">
    <location>
        <begin position="72"/>
        <end position="131"/>
    </location>
</feature>
<dbReference type="KEGG" id="gog:C1280_06295"/>
<gene>
    <name evidence="2" type="ORF">C1280_06295</name>
</gene>
<accession>A0A2Z3GTS6</accession>
<proteinExistence type="predicted"/>
<dbReference type="Proteomes" id="UP000245802">
    <property type="component" value="Chromosome"/>
</dbReference>
<protein>
    <submittedName>
        <fullName evidence="2">Uncharacterized protein</fullName>
    </submittedName>
</protein>
<evidence type="ECO:0000313" key="3">
    <source>
        <dbReference type="Proteomes" id="UP000245802"/>
    </source>
</evidence>
<keyword evidence="3" id="KW-1185">Reference proteome</keyword>
<dbReference type="EMBL" id="CP025958">
    <property type="protein sequence ID" value="AWM36668.1"/>
    <property type="molecule type" value="Genomic_DNA"/>
</dbReference>